<keyword evidence="1" id="KW-0808">Transferase</keyword>
<proteinExistence type="predicted"/>
<accession>A0A392RBL3</accession>
<keyword evidence="2" id="KW-1185">Reference proteome</keyword>
<evidence type="ECO:0000313" key="2">
    <source>
        <dbReference type="Proteomes" id="UP000265520"/>
    </source>
</evidence>
<sequence length="118" mass="13243">MFVGDPSEQKLGWPLLRLADSEISQSRHGRDMSVVQWVMTLPDRSPHSSSQSSSSDENLFERSISEIEDESFKNYSPQSVLLPKGLEGILNVNSLNCKWFSLEALKSCTSQFSSGWNT</sequence>
<dbReference type="EMBL" id="LXQA010202708">
    <property type="protein sequence ID" value="MCI33236.1"/>
    <property type="molecule type" value="Genomic_DNA"/>
</dbReference>
<comment type="caution">
    <text evidence="1">The sequence shown here is derived from an EMBL/GenBank/DDBJ whole genome shotgun (WGS) entry which is preliminary data.</text>
</comment>
<dbReference type="Proteomes" id="UP000265520">
    <property type="component" value="Unassembled WGS sequence"/>
</dbReference>
<protein>
    <submittedName>
        <fullName evidence="1">Proline-rich receptor-like protein kinase PERK8-like</fullName>
    </submittedName>
</protein>
<evidence type="ECO:0000313" key="1">
    <source>
        <dbReference type="EMBL" id="MCI33236.1"/>
    </source>
</evidence>
<dbReference type="GO" id="GO:0016301">
    <property type="term" value="F:kinase activity"/>
    <property type="evidence" value="ECO:0007669"/>
    <property type="project" value="UniProtKB-KW"/>
</dbReference>
<reference evidence="1 2" key="1">
    <citation type="journal article" date="2018" name="Front. Plant Sci.">
        <title>Red Clover (Trifolium pratense) and Zigzag Clover (T. medium) - A Picture of Genomic Similarities and Differences.</title>
        <authorList>
            <person name="Dluhosova J."/>
            <person name="Istvanek J."/>
            <person name="Nedelnik J."/>
            <person name="Repkova J."/>
        </authorList>
    </citation>
    <scope>NUCLEOTIDE SEQUENCE [LARGE SCALE GENOMIC DNA]</scope>
    <source>
        <strain evidence="2">cv. 10/8</strain>
        <tissue evidence="1">Leaf</tissue>
    </source>
</reference>
<keyword evidence="1" id="KW-0675">Receptor</keyword>
<name>A0A392RBL3_9FABA</name>
<organism evidence="1 2">
    <name type="scientific">Trifolium medium</name>
    <dbReference type="NCBI Taxonomy" id="97028"/>
    <lineage>
        <taxon>Eukaryota</taxon>
        <taxon>Viridiplantae</taxon>
        <taxon>Streptophyta</taxon>
        <taxon>Embryophyta</taxon>
        <taxon>Tracheophyta</taxon>
        <taxon>Spermatophyta</taxon>
        <taxon>Magnoliopsida</taxon>
        <taxon>eudicotyledons</taxon>
        <taxon>Gunneridae</taxon>
        <taxon>Pentapetalae</taxon>
        <taxon>rosids</taxon>
        <taxon>fabids</taxon>
        <taxon>Fabales</taxon>
        <taxon>Fabaceae</taxon>
        <taxon>Papilionoideae</taxon>
        <taxon>50 kb inversion clade</taxon>
        <taxon>NPAAA clade</taxon>
        <taxon>Hologalegina</taxon>
        <taxon>IRL clade</taxon>
        <taxon>Trifolieae</taxon>
        <taxon>Trifolium</taxon>
    </lineage>
</organism>
<keyword evidence="1" id="KW-0418">Kinase</keyword>
<dbReference type="AlphaFoldDB" id="A0A392RBL3"/>